<dbReference type="EMBL" id="AP011548">
    <property type="protein sequence ID" value="BAI42193.1"/>
    <property type="molecule type" value="Genomic_DNA"/>
</dbReference>
<reference evidence="1 2" key="1">
    <citation type="journal article" date="2009" name="J. Bacteriol.">
        <title>Complete genome sequence of the probiotic Lactobacillus rhamnosus ATCC 53103.</title>
        <authorList>
            <person name="Morita H."/>
            <person name="Toh H."/>
            <person name="Oshima K."/>
            <person name="Murakami M."/>
            <person name="Taylor T.D."/>
            <person name="Igimi S."/>
            <person name="Hattori M."/>
        </authorList>
    </citation>
    <scope>NUCLEOTIDE SEQUENCE [LARGE SCALE GENOMIC DNA]</scope>
    <source>
        <strain evidence="2">ATCC 53103 / LMG 18243 / GG [Tokyo]</strain>
    </source>
</reference>
<evidence type="ECO:0000313" key="1">
    <source>
        <dbReference type="EMBL" id="BAI42193.1"/>
    </source>
</evidence>
<evidence type="ECO:0000313" key="2">
    <source>
        <dbReference type="Proteomes" id="UP000002067"/>
    </source>
</evidence>
<dbReference type="KEGG" id="lrh:LGG_01730"/>
<proteinExistence type="predicted"/>
<organism evidence="1 2">
    <name type="scientific">Lacticaseibacillus rhamnosus (strain ATCC 53103 / LMG 18243 / GG)</name>
    <name type="common">Lactobacillus rhamnosus</name>
    <dbReference type="NCBI Taxonomy" id="568703"/>
    <lineage>
        <taxon>Bacteria</taxon>
        <taxon>Bacillati</taxon>
        <taxon>Bacillota</taxon>
        <taxon>Bacilli</taxon>
        <taxon>Lactobacillales</taxon>
        <taxon>Lactobacillaceae</taxon>
        <taxon>Lacticaseibacillus</taxon>
    </lineage>
</organism>
<dbReference type="AlphaFoldDB" id="A0A809N1A7"/>
<sequence>MIEIMGFLASFIMNVDRDSRDLDIPIFAFSFDDCLKIQNFLLAIINDFAIYQRKIVSDAVTP</sequence>
<accession>A0A809N1A7</accession>
<dbReference type="Proteomes" id="UP000002067">
    <property type="component" value="Chromosome"/>
</dbReference>
<name>A0A809N1A7_LACRG</name>
<protein>
    <submittedName>
        <fullName evidence="1">Uncharacterized protein</fullName>
    </submittedName>
</protein>
<gene>
    <name evidence="1" type="ordered locus">LRHM_1666</name>
</gene>
<dbReference type="KEGG" id="lrg:LRHM_1666"/>